<accession>A0A1M5CPV2</accession>
<proteinExistence type="predicted"/>
<evidence type="ECO:0000256" key="1">
    <source>
        <dbReference type="SAM" id="SignalP"/>
    </source>
</evidence>
<dbReference type="Gene3D" id="3.40.190.10">
    <property type="entry name" value="Periplasmic binding protein-like II"/>
    <property type="match status" value="2"/>
</dbReference>
<keyword evidence="4" id="KW-1185">Reference proteome</keyword>
<dbReference type="RefSeq" id="WP_073240154.1">
    <property type="nucleotide sequence ID" value="NZ_FQUY01000035.1"/>
</dbReference>
<protein>
    <submittedName>
        <fullName evidence="3">Tungstate transport system substrate-binding protein</fullName>
    </submittedName>
</protein>
<organism evidence="3 4">
    <name type="scientific">Desulforamulus putei DSM 12395</name>
    <dbReference type="NCBI Taxonomy" id="1121429"/>
    <lineage>
        <taxon>Bacteria</taxon>
        <taxon>Bacillati</taxon>
        <taxon>Bacillota</taxon>
        <taxon>Clostridia</taxon>
        <taxon>Eubacteriales</taxon>
        <taxon>Peptococcaceae</taxon>
        <taxon>Desulforamulus</taxon>
    </lineage>
</organism>
<dbReference type="Proteomes" id="UP000184148">
    <property type="component" value="Unassembled WGS sequence"/>
</dbReference>
<dbReference type="AlphaFoldDB" id="A0A1M5CPV2"/>
<dbReference type="PANTHER" id="PTHR37945">
    <property type="entry name" value="EXTRACELLULAR TUNGSTATE BINDING PROTEIN"/>
    <property type="match status" value="1"/>
</dbReference>
<feature type="chain" id="PRO_5039375708" evidence="1">
    <location>
        <begin position="23"/>
        <end position="295"/>
    </location>
</feature>
<evidence type="ECO:0000259" key="2">
    <source>
        <dbReference type="Pfam" id="PF12849"/>
    </source>
</evidence>
<evidence type="ECO:0000313" key="3">
    <source>
        <dbReference type="EMBL" id="SHF56755.1"/>
    </source>
</evidence>
<dbReference type="PROSITE" id="PS51257">
    <property type="entry name" value="PROKAR_LIPOPROTEIN"/>
    <property type="match status" value="1"/>
</dbReference>
<feature type="domain" description="PBP" evidence="2">
    <location>
        <begin position="38"/>
        <end position="266"/>
    </location>
</feature>
<dbReference type="STRING" id="1121429.SAMN02745133_02988"/>
<reference evidence="4" key="1">
    <citation type="submission" date="2016-11" db="EMBL/GenBank/DDBJ databases">
        <authorList>
            <person name="Varghese N."/>
            <person name="Submissions S."/>
        </authorList>
    </citation>
    <scope>NUCLEOTIDE SEQUENCE [LARGE SCALE GENOMIC DNA]</scope>
    <source>
        <strain evidence="4">DSM 12395</strain>
    </source>
</reference>
<dbReference type="EMBL" id="FQUY01000035">
    <property type="protein sequence ID" value="SHF56755.1"/>
    <property type="molecule type" value="Genomic_DNA"/>
</dbReference>
<dbReference type="InterPro" id="IPR052738">
    <property type="entry name" value="ABC-Tungstate_binding"/>
</dbReference>
<keyword evidence="1" id="KW-0732">Signal</keyword>
<evidence type="ECO:0000313" key="4">
    <source>
        <dbReference type="Proteomes" id="UP000184148"/>
    </source>
</evidence>
<dbReference type="SUPFAM" id="SSF53850">
    <property type="entry name" value="Periplasmic binding protein-like II"/>
    <property type="match status" value="1"/>
</dbReference>
<sequence>MKANRINTILLLLALVFAFSAAGCSSQPAKETTTKPAEKTEGQILMASTIGPIDAGIVAVLEDAFEKKTGIKMRHVGAGTGEALKIGQSGNVDLVMVHAKALEEKFVAEGYGTKRIDLMYNDFVIMGPAEDPAKIKGSKSVNEALQKIAKAQAPFVTRGDNSGTHVKEKELWQAAGIKPEGNWYKKFEKGAEGNAPTLKYTDQQKAYTIMDRATYLTLKNEIKLQVLVEKDESLLNYITLIPINPEKFPSVKHDLVMKFVEFATGKEGQTIIKEFGVDKYGEPLFFPNSEEGKKL</sequence>
<dbReference type="OrthoDB" id="186379at2"/>
<dbReference type="Pfam" id="PF12849">
    <property type="entry name" value="PBP_like_2"/>
    <property type="match status" value="1"/>
</dbReference>
<name>A0A1M5CPV2_9FIRM</name>
<gene>
    <name evidence="3" type="ORF">SAMN02745133_02988</name>
</gene>
<dbReference type="PANTHER" id="PTHR37945:SF1">
    <property type="entry name" value="EXTRACELLULAR TUNGSTATE BINDING PROTEIN"/>
    <property type="match status" value="1"/>
</dbReference>
<dbReference type="InterPro" id="IPR024370">
    <property type="entry name" value="PBP_domain"/>
</dbReference>
<feature type="signal peptide" evidence="1">
    <location>
        <begin position="1"/>
        <end position="22"/>
    </location>
</feature>